<keyword evidence="7 9" id="KW-0472">Membrane</keyword>
<name>A0A927PEE2_9MICO</name>
<sequence>MPTAGPERDRRAHPRERSPPVTASPTTTHAPPGTLSRQNFLVIALLLVSTFVAILNETTMSVAVPVIMDEFGVTAASGQWLMTAFLLTMAVVIPTTGWFIGRVGTRVAYLTAMSIFSVGTLLAALAPTFGVLLGARVLQASGTAVLFPLLMTTVMTLVPAARRGQVMGNVSLVISVAPALGPTMSGAVIEIASWRWTFGVVLPIALIAFAIGTRYVRNTAERTQAHLDLLSVLLAVGAFGGLVYGMSAFGESAQGGAGLPGVPLWAPLAAGAVLLVLFGLRQLSLQKHDDALLDLRVFRSRGFSTGLGILATGMVAMFGVIILLPMLLQDVLGLTTLQTGLTMLPGGILMGVLSPGVGRLYDRFGPRPLAVPGLLAVATAMFLLTRVHEGSPAWNVLVAHVVLSLGLAFVFTPLFTTALSSVRPDMYAHGSATLATLQQLAGAAGTAIFVAIMSTAARGLEAGGESETSALAGGIDTAFMVGAVVALVAAVVATTLSKPVEQDGAPHPHGGSTVDPVDVTDEPLRADPAPLPSAPVQDAPVSR</sequence>
<evidence type="ECO:0000256" key="3">
    <source>
        <dbReference type="ARBA" id="ARBA00022448"/>
    </source>
</evidence>
<feature type="transmembrane region" description="Helical" evidence="9">
    <location>
        <begin position="170"/>
        <end position="189"/>
    </location>
</feature>
<dbReference type="InterPro" id="IPR036259">
    <property type="entry name" value="MFS_trans_sf"/>
</dbReference>
<feature type="transmembrane region" description="Helical" evidence="9">
    <location>
        <begin position="195"/>
        <end position="217"/>
    </location>
</feature>
<organism evidence="11 12">
    <name type="scientific">Cellulosimicrobium arenosum</name>
    <dbReference type="NCBI Taxonomy" id="2708133"/>
    <lineage>
        <taxon>Bacteria</taxon>
        <taxon>Bacillati</taxon>
        <taxon>Actinomycetota</taxon>
        <taxon>Actinomycetes</taxon>
        <taxon>Micrococcales</taxon>
        <taxon>Promicromonosporaceae</taxon>
        <taxon>Cellulosimicrobium</taxon>
    </lineage>
</organism>
<feature type="transmembrane region" description="Helical" evidence="9">
    <location>
        <begin position="80"/>
        <end position="100"/>
    </location>
</feature>
<dbReference type="Gene3D" id="1.20.1250.20">
    <property type="entry name" value="MFS general substrate transporter like domains"/>
    <property type="match status" value="1"/>
</dbReference>
<keyword evidence="5 9" id="KW-0812">Transmembrane</keyword>
<dbReference type="PANTHER" id="PTHR42718">
    <property type="entry name" value="MAJOR FACILITATOR SUPERFAMILY MULTIDRUG TRANSPORTER MFSC"/>
    <property type="match status" value="1"/>
</dbReference>
<feature type="transmembrane region" description="Helical" evidence="9">
    <location>
        <begin position="369"/>
        <end position="387"/>
    </location>
</feature>
<evidence type="ECO:0000256" key="9">
    <source>
        <dbReference type="SAM" id="Phobius"/>
    </source>
</evidence>
<evidence type="ECO:0000256" key="5">
    <source>
        <dbReference type="ARBA" id="ARBA00022692"/>
    </source>
</evidence>
<dbReference type="PANTHER" id="PTHR42718:SF9">
    <property type="entry name" value="MAJOR FACILITATOR SUPERFAMILY MULTIDRUG TRANSPORTER MFSC"/>
    <property type="match status" value="1"/>
</dbReference>
<comment type="similarity">
    <text evidence="2">Belongs to the major facilitator superfamily. EmrB family.</text>
</comment>
<dbReference type="GO" id="GO:0005886">
    <property type="term" value="C:plasma membrane"/>
    <property type="evidence" value="ECO:0007669"/>
    <property type="project" value="UniProtKB-SubCell"/>
</dbReference>
<comment type="subcellular location">
    <subcellularLocation>
        <location evidence="1">Cell membrane</location>
        <topology evidence="1">Multi-pass membrane protein</topology>
    </subcellularLocation>
</comment>
<evidence type="ECO:0000313" key="11">
    <source>
        <dbReference type="EMBL" id="MBD8079968.1"/>
    </source>
</evidence>
<feature type="transmembrane region" description="Helical" evidence="9">
    <location>
        <begin position="229"/>
        <end position="250"/>
    </location>
</feature>
<feature type="domain" description="Major facilitator superfamily (MFS) profile" evidence="10">
    <location>
        <begin position="42"/>
        <end position="501"/>
    </location>
</feature>
<keyword evidence="6 9" id="KW-1133">Transmembrane helix</keyword>
<dbReference type="InterPro" id="IPR011701">
    <property type="entry name" value="MFS"/>
</dbReference>
<dbReference type="GO" id="GO:0022857">
    <property type="term" value="F:transmembrane transporter activity"/>
    <property type="evidence" value="ECO:0007669"/>
    <property type="project" value="InterPro"/>
</dbReference>
<feature type="compositionally biased region" description="Polar residues" evidence="8">
    <location>
        <begin position="21"/>
        <end position="33"/>
    </location>
</feature>
<evidence type="ECO:0000256" key="4">
    <source>
        <dbReference type="ARBA" id="ARBA00022475"/>
    </source>
</evidence>
<dbReference type="Gene3D" id="1.20.1720.10">
    <property type="entry name" value="Multidrug resistance protein D"/>
    <property type="match status" value="1"/>
</dbReference>
<reference evidence="11" key="1">
    <citation type="journal article" date="2018" name="Curr. Microbiol.">
        <title>Cellulosimicrobium arenosum sp. nov., Isolated from Marine Sediment Sand.</title>
        <authorList>
            <person name="Oh M."/>
            <person name="Kim J.H."/>
            <person name="Yoon J.H."/>
            <person name="Schumann P."/>
            <person name="Kim W."/>
        </authorList>
    </citation>
    <scope>NUCLEOTIDE SEQUENCE</scope>
    <source>
        <strain evidence="11">KCTC 49039</strain>
    </source>
</reference>
<reference evidence="11" key="2">
    <citation type="submission" date="2020-09" db="EMBL/GenBank/DDBJ databases">
        <authorList>
            <person name="Yu Y."/>
        </authorList>
    </citation>
    <scope>NUCLEOTIDE SEQUENCE</scope>
    <source>
        <strain evidence="11">KCTC 49039</strain>
    </source>
</reference>
<dbReference type="AlphaFoldDB" id="A0A927PEE2"/>
<dbReference type="InterPro" id="IPR020846">
    <property type="entry name" value="MFS_dom"/>
</dbReference>
<feature type="region of interest" description="Disordered" evidence="8">
    <location>
        <begin position="1"/>
        <end position="33"/>
    </location>
</feature>
<feature type="transmembrane region" description="Helical" evidence="9">
    <location>
        <begin position="138"/>
        <end position="158"/>
    </location>
</feature>
<evidence type="ECO:0000256" key="7">
    <source>
        <dbReference type="ARBA" id="ARBA00023136"/>
    </source>
</evidence>
<proteinExistence type="inferred from homology"/>
<evidence type="ECO:0000313" key="12">
    <source>
        <dbReference type="Proteomes" id="UP000610846"/>
    </source>
</evidence>
<feature type="transmembrane region" description="Helical" evidence="9">
    <location>
        <begin position="440"/>
        <end position="457"/>
    </location>
</feature>
<evidence type="ECO:0000256" key="2">
    <source>
        <dbReference type="ARBA" id="ARBA00008537"/>
    </source>
</evidence>
<feature type="region of interest" description="Disordered" evidence="8">
    <location>
        <begin position="500"/>
        <end position="543"/>
    </location>
</feature>
<feature type="transmembrane region" description="Helical" evidence="9">
    <location>
        <begin position="393"/>
        <end position="419"/>
    </location>
</feature>
<dbReference type="CDD" id="cd17503">
    <property type="entry name" value="MFS_LmrB_MDR_like"/>
    <property type="match status" value="1"/>
</dbReference>
<feature type="transmembrane region" description="Helical" evidence="9">
    <location>
        <begin position="302"/>
        <end position="328"/>
    </location>
</feature>
<dbReference type="InterPro" id="IPR004638">
    <property type="entry name" value="EmrB-like"/>
</dbReference>
<gene>
    <name evidence="11" type="ORF">IF651_12970</name>
</gene>
<dbReference type="PROSITE" id="PS50850">
    <property type="entry name" value="MFS"/>
    <property type="match status" value="1"/>
</dbReference>
<dbReference type="Pfam" id="PF07690">
    <property type="entry name" value="MFS_1"/>
    <property type="match status" value="1"/>
</dbReference>
<dbReference type="EMBL" id="JACYHB010000011">
    <property type="protein sequence ID" value="MBD8079968.1"/>
    <property type="molecule type" value="Genomic_DNA"/>
</dbReference>
<dbReference type="Proteomes" id="UP000610846">
    <property type="component" value="Unassembled WGS sequence"/>
</dbReference>
<keyword evidence="3" id="KW-0813">Transport</keyword>
<comment type="caution">
    <text evidence="11">The sequence shown here is derived from an EMBL/GenBank/DDBJ whole genome shotgun (WGS) entry which is preliminary data.</text>
</comment>
<dbReference type="PRINTS" id="PR01036">
    <property type="entry name" value="TCRTETB"/>
</dbReference>
<keyword evidence="12" id="KW-1185">Reference proteome</keyword>
<evidence type="ECO:0000256" key="6">
    <source>
        <dbReference type="ARBA" id="ARBA00022989"/>
    </source>
</evidence>
<accession>A0A927PEE2</accession>
<evidence type="ECO:0000259" key="10">
    <source>
        <dbReference type="PROSITE" id="PS50850"/>
    </source>
</evidence>
<feature type="transmembrane region" description="Helical" evidence="9">
    <location>
        <begin position="40"/>
        <end position="68"/>
    </location>
</feature>
<feature type="compositionally biased region" description="Basic and acidic residues" evidence="8">
    <location>
        <begin position="1"/>
        <end position="18"/>
    </location>
</feature>
<feature type="transmembrane region" description="Helical" evidence="9">
    <location>
        <begin position="340"/>
        <end position="357"/>
    </location>
</feature>
<keyword evidence="4" id="KW-1003">Cell membrane</keyword>
<evidence type="ECO:0000256" key="1">
    <source>
        <dbReference type="ARBA" id="ARBA00004651"/>
    </source>
</evidence>
<evidence type="ECO:0000256" key="8">
    <source>
        <dbReference type="SAM" id="MobiDB-lite"/>
    </source>
</evidence>
<feature type="transmembrane region" description="Helical" evidence="9">
    <location>
        <begin position="262"/>
        <end position="281"/>
    </location>
</feature>
<dbReference type="SUPFAM" id="SSF103473">
    <property type="entry name" value="MFS general substrate transporter"/>
    <property type="match status" value="1"/>
</dbReference>
<dbReference type="NCBIfam" id="TIGR00711">
    <property type="entry name" value="efflux_EmrB"/>
    <property type="match status" value="1"/>
</dbReference>
<feature type="transmembrane region" description="Helical" evidence="9">
    <location>
        <begin position="477"/>
        <end position="496"/>
    </location>
</feature>
<feature type="transmembrane region" description="Helical" evidence="9">
    <location>
        <begin position="107"/>
        <end position="126"/>
    </location>
</feature>
<protein>
    <submittedName>
        <fullName evidence="11">Multidrug efflux MFS transporter</fullName>
    </submittedName>
</protein>